<evidence type="ECO:0000313" key="2">
    <source>
        <dbReference type="EMBL" id="GAI98656.1"/>
    </source>
</evidence>
<name>X1U4U8_9ZZZZ</name>
<feature type="domain" description="ARG and Rhodanese-Phosphatase-superfamily-associated" evidence="1">
    <location>
        <begin position="12"/>
        <end position="237"/>
    </location>
</feature>
<dbReference type="InterPro" id="IPR046699">
    <property type="entry name" value="ARPP-1"/>
</dbReference>
<comment type="caution">
    <text evidence="2">The sequence shown here is derived from an EMBL/GenBank/DDBJ whole genome shotgun (WGS) entry which is preliminary data.</text>
</comment>
<evidence type="ECO:0000259" key="1">
    <source>
        <dbReference type="Pfam" id="PF20208"/>
    </source>
</evidence>
<sequence length="237" mass="26245">MDILTTNFISGIDFGEVQGFKNLQIIPLFHEGEEGLVYLTLKEALEKRLLVIKEVSAEASVPELKVVNNAEVSVLLLDGEELAGAKQNRVLNTSILLKKKSELIIPVSCTEQRRWSYQTDEFYNSENILSHKIRGMKATYVSNSLKRSGNYHSDQGAIWDGIQGMSASAGVHSPTGAMKDVYEGKKDDLGEYIKAFQCLPHQKGVFVFVGGEVAGLDMLPRDSAFKVIFPKLVKSYA</sequence>
<organism evidence="2">
    <name type="scientific">marine sediment metagenome</name>
    <dbReference type="NCBI Taxonomy" id="412755"/>
    <lineage>
        <taxon>unclassified sequences</taxon>
        <taxon>metagenomes</taxon>
        <taxon>ecological metagenomes</taxon>
    </lineage>
</organism>
<dbReference type="EMBL" id="BARW01018411">
    <property type="protein sequence ID" value="GAI98656.1"/>
    <property type="molecule type" value="Genomic_DNA"/>
</dbReference>
<reference evidence="2" key="1">
    <citation type="journal article" date="2014" name="Front. Microbiol.">
        <title>High frequency of phylogenetically diverse reductive dehalogenase-homologous genes in deep subseafloor sedimentary metagenomes.</title>
        <authorList>
            <person name="Kawai M."/>
            <person name="Futagami T."/>
            <person name="Toyoda A."/>
            <person name="Takaki Y."/>
            <person name="Nishi S."/>
            <person name="Hori S."/>
            <person name="Arai W."/>
            <person name="Tsubouchi T."/>
            <person name="Morono Y."/>
            <person name="Uchiyama I."/>
            <person name="Ito T."/>
            <person name="Fujiyama A."/>
            <person name="Inagaki F."/>
            <person name="Takami H."/>
        </authorList>
    </citation>
    <scope>NUCLEOTIDE SEQUENCE</scope>
    <source>
        <strain evidence="2">Expedition CK06-06</strain>
    </source>
</reference>
<gene>
    <name evidence="2" type="ORF">S12H4_31525</name>
</gene>
<accession>X1U4U8</accession>
<protein>
    <recommendedName>
        <fullName evidence="1">ARG and Rhodanese-Phosphatase-superfamily-associated domain-containing protein</fullName>
    </recommendedName>
</protein>
<dbReference type="AlphaFoldDB" id="X1U4U8"/>
<proteinExistence type="predicted"/>
<dbReference type="Pfam" id="PF20208">
    <property type="entry name" value="ARPP-1"/>
    <property type="match status" value="1"/>
</dbReference>
<feature type="non-terminal residue" evidence="2">
    <location>
        <position position="237"/>
    </location>
</feature>